<evidence type="ECO:0000256" key="1">
    <source>
        <dbReference type="SAM" id="MobiDB-lite"/>
    </source>
</evidence>
<protein>
    <submittedName>
        <fullName evidence="2">Uncharacterized protein</fullName>
    </submittedName>
</protein>
<keyword evidence="3" id="KW-1185">Reference proteome</keyword>
<sequence>METESQASFSIGKETGELAVMETIRMDDMDLFEMVNHFFNREREVIQNPLAPERGAAPEALPQAPTPTEVAHPAPDQKERGRAAVRALSGNDGNLVQCREGDNVLRSGDLRGDGYGNPPQMEPLFPAGIEVSRAGEGDAFLERANQKFHFEFRTSTSCCSWCFTISIGNERRSGGTCGTTYWITPVRHEAADAESAPMPLAMPCLVPRHGGGSVARHEHRAKGRLSNSSEPPYLTTT</sequence>
<dbReference type="EMBL" id="NBSK02000005">
    <property type="protein sequence ID" value="KAJ0205254.1"/>
    <property type="molecule type" value="Genomic_DNA"/>
</dbReference>
<organism evidence="2 3">
    <name type="scientific">Lactuca sativa</name>
    <name type="common">Garden lettuce</name>
    <dbReference type="NCBI Taxonomy" id="4236"/>
    <lineage>
        <taxon>Eukaryota</taxon>
        <taxon>Viridiplantae</taxon>
        <taxon>Streptophyta</taxon>
        <taxon>Embryophyta</taxon>
        <taxon>Tracheophyta</taxon>
        <taxon>Spermatophyta</taxon>
        <taxon>Magnoliopsida</taxon>
        <taxon>eudicotyledons</taxon>
        <taxon>Gunneridae</taxon>
        <taxon>Pentapetalae</taxon>
        <taxon>asterids</taxon>
        <taxon>campanulids</taxon>
        <taxon>Asterales</taxon>
        <taxon>Asteraceae</taxon>
        <taxon>Cichorioideae</taxon>
        <taxon>Cichorieae</taxon>
        <taxon>Lactucinae</taxon>
        <taxon>Lactuca</taxon>
    </lineage>
</organism>
<feature type="region of interest" description="Disordered" evidence="1">
    <location>
        <begin position="211"/>
        <end position="237"/>
    </location>
</feature>
<evidence type="ECO:0000313" key="3">
    <source>
        <dbReference type="Proteomes" id="UP000235145"/>
    </source>
</evidence>
<dbReference type="Proteomes" id="UP000235145">
    <property type="component" value="Unassembled WGS sequence"/>
</dbReference>
<reference evidence="2 3" key="1">
    <citation type="journal article" date="2017" name="Nat. Commun.">
        <title>Genome assembly with in vitro proximity ligation data and whole-genome triplication in lettuce.</title>
        <authorList>
            <person name="Reyes-Chin-Wo S."/>
            <person name="Wang Z."/>
            <person name="Yang X."/>
            <person name="Kozik A."/>
            <person name="Arikit S."/>
            <person name="Song C."/>
            <person name="Xia L."/>
            <person name="Froenicke L."/>
            <person name="Lavelle D.O."/>
            <person name="Truco M.J."/>
            <person name="Xia R."/>
            <person name="Zhu S."/>
            <person name="Xu C."/>
            <person name="Xu H."/>
            <person name="Xu X."/>
            <person name="Cox K."/>
            <person name="Korf I."/>
            <person name="Meyers B.C."/>
            <person name="Michelmore R.W."/>
        </authorList>
    </citation>
    <scope>NUCLEOTIDE SEQUENCE [LARGE SCALE GENOMIC DNA]</scope>
    <source>
        <strain evidence="3">cv. Salinas</strain>
        <tissue evidence="2">Seedlings</tissue>
    </source>
</reference>
<dbReference type="AlphaFoldDB" id="A0A9R1XAM3"/>
<feature type="region of interest" description="Disordered" evidence="1">
    <location>
        <begin position="55"/>
        <end position="79"/>
    </location>
</feature>
<gene>
    <name evidence="2" type="ORF">LSAT_V11C500281620</name>
</gene>
<feature type="compositionally biased region" description="Polar residues" evidence="1">
    <location>
        <begin position="225"/>
        <end position="237"/>
    </location>
</feature>
<evidence type="ECO:0000313" key="2">
    <source>
        <dbReference type="EMBL" id="KAJ0205254.1"/>
    </source>
</evidence>
<name>A0A9R1XAM3_LACSA</name>
<accession>A0A9R1XAM3</accession>
<proteinExistence type="predicted"/>
<comment type="caution">
    <text evidence="2">The sequence shown here is derived from an EMBL/GenBank/DDBJ whole genome shotgun (WGS) entry which is preliminary data.</text>
</comment>